<feature type="transmembrane region" description="Helical" evidence="16">
    <location>
        <begin position="801"/>
        <end position="820"/>
    </location>
</feature>
<dbReference type="CDD" id="cd02094">
    <property type="entry name" value="P-type_ATPase_Cu-like"/>
    <property type="match status" value="1"/>
</dbReference>
<dbReference type="InterPro" id="IPR023299">
    <property type="entry name" value="ATPase_P-typ_cyto_dom_N"/>
</dbReference>
<dbReference type="InterPro" id="IPR036412">
    <property type="entry name" value="HAD-like_sf"/>
</dbReference>
<keyword evidence="12 16" id="KW-1133">Transmembrane helix</keyword>
<dbReference type="NCBIfam" id="TIGR01525">
    <property type="entry name" value="ATPase-IB_hvy"/>
    <property type="match status" value="1"/>
</dbReference>
<dbReference type="PANTHER" id="PTHR43520">
    <property type="entry name" value="ATP7, ISOFORM B"/>
    <property type="match status" value="1"/>
</dbReference>
<feature type="domain" description="HMA" evidence="17">
    <location>
        <begin position="14"/>
        <end position="80"/>
    </location>
</feature>
<proteinExistence type="inferred from homology"/>
<gene>
    <name evidence="18" type="ORF">JRV97_05115</name>
</gene>
<dbReference type="InterPro" id="IPR059000">
    <property type="entry name" value="ATPase_P-type_domA"/>
</dbReference>
<dbReference type="Gene3D" id="3.40.1110.10">
    <property type="entry name" value="Calcium-transporting ATPase, cytoplasmic domain N"/>
    <property type="match status" value="2"/>
</dbReference>
<evidence type="ECO:0000256" key="3">
    <source>
        <dbReference type="ARBA" id="ARBA00022448"/>
    </source>
</evidence>
<evidence type="ECO:0000259" key="17">
    <source>
        <dbReference type="PROSITE" id="PS50846"/>
    </source>
</evidence>
<evidence type="ECO:0000256" key="8">
    <source>
        <dbReference type="ARBA" id="ARBA00022796"/>
    </source>
</evidence>
<keyword evidence="14" id="KW-0406">Ion transport</keyword>
<dbReference type="InterPro" id="IPR018303">
    <property type="entry name" value="ATPase_P-typ_P_site"/>
</dbReference>
<comment type="similarity">
    <text evidence="2 16">Belongs to the cation transport ATPase (P-type) (TC 3.A.3) family. Type IB subfamily.</text>
</comment>
<dbReference type="InterPro" id="IPR023298">
    <property type="entry name" value="ATPase_P-typ_TM_dom_sf"/>
</dbReference>
<dbReference type="InterPro" id="IPR017969">
    <property type="entry name" value="Heavy-metal-associated_CS"/>
</dbReference>
<dbReference type="SFLD" id="SFLDF00027">
    <property type="entry name" value="p-type_atpase"/>
    <property type="match status" value="1"/>
</dbReference>
<keyword evidence="5 16" id="KW-0479">Metal-binding</keyword>
<feature type="domain" description="HMA" evidence="17">
    <location>
        <begin position="86"/>
        <end position="152"/>
    </location>
</feature>
<organism evidence="18 19">
    <name type="scientific">Marinitoga aeolica</name>
    <dbReference type="NCBI Taxonomy" id="2809031"/>
    <lineage>
        <taxon>Bacteria</taxon>
        <taxon>Thermotogati</taxon>
        <taxon>Thermotogota</taxon>
        <taxon>Thermotogae</taxon>
        <taxon>Petrotogales</taxon>
        <taxon>Petrotogaceae</taxon>
        <taxon>Marinitoga</taxon>
    </lineage>
</organism>
<keyword evidence="11" id="KW-1278">Translocase</keyword>
<dbReference type="InterPro" id="IPR006121">
    <property type="entry name" value="HMA_dom"/>
</dbReference>
<keyword evidence="19" id="KW-1185">Reference proteome</keyword>
<evidence type="ECO:0000256" key="11">
    <source>
        <dbReference type="ARBA" id="ARBA00022967"/>
    </source>
</evidence>
<evidence type="ECO:0000256" key="10">
    <source>
        <dbReference type="ARBA" id="ARBA00022842"/>
    </source>
</evidence>
<dbReference type="PROSITE" id="PS01047">
    <property type="entry name" value="HMA_1"/>
    <property type="match status" value="2"/>
</dbReference>
<feature type="transmembrane region" description="Helical" evidence="16">
    <location>
        <begin position="432"/>
        <end position="453"/>
    </location>
</feature>
<evidence type="ECO:0000256" key="14">
    <source>
        <dbReference type="ARBA" id="ARBA00023065"/>
    </source>
</evidence>
<sequence>MSENKVITENNKIVEKELSVIGMTCTSCALAIEKKLGKLEGVEKVNVNFATEKLSLKFDPEKVDEKLIKEVVKDVGYDVEAPVENKTVTIPIEGMTCASCANAITKEINKLDGIKTVNVNFATEKAVVSYDPNITRLSKIKKAIEEAGYKPLEADSKDNVDFEKERREKEIKTLWRKFIVSAVFSIPLLYISMGHLLGLKLPGIINPEINPFNFALIQLLLVIPIAIAGYKFYTIGFRNLFKLSPNMDSLIAIGTSAAIIYGVFGTIQIYFGNTKYANDLYFETAGVIVTLILLGKYLESVTKGRTSEAIKKLMGLQPKTALVFQDGKEIEIPVDEVEVGDIVIVKPGEKIPVDGTIIEGHTSIDESMLTGESIPVEKNIGDKVIGGSINKNGSIKFKATKVGKDTALAQIIKLVEEAQGSKAPIAKMADVISGYFVPIVITIAIVAAIAWYLTGAGQIFALTIFISVLVIACPCALGLATPTAIMVGTGKGAEYGVLIKGGEPLETTHKINTIVFDKTGTITEGKPKVTDIYTTGKYSKDEILIIAASAEKGSEHPLGEAIVKAAEEKKLALKKVDKFMAIPGHGIEVIIDNMDIYLGNLKLMKDKNIEISLNEEASKLADEGKTPMFIAIDGKLEGIIAVADTVKPSSANAIKRLHKMGIKVAMITGDNKRTAEAIAKQVGIDIVLAEVLPQDKANEVKKLQKDGNVVAMVGDGINDAPALAQADVGIAIGSGTDVAMESADIVLMKSDLEDVVTAIQLSKATIRNIKQNLFWAFGYNTAGIPIAAGLLHVFGGPLLSPMIAAAAMSFSSVSVLLNALRLKNFKPKN</sequence>
<keyword evidence="13" id="KW-0186">Copper</keyword>
<dbReference type="InterPro" id="IPR008250">
    <property type="entry name" value="ATPase_P-typ_transduc_dom_A_sf"/>
</dbReference>
<keyword evidence="8" id="KW-0187">Copper transport</keyword>
<dbReference type="Pfam" id="PF00403">
    <property type="entry name" value="HMA"/>
    <property type="match status" value="2"/>
</dbReference>
<dbReference type="NCBIfam" id="TIGR00003">
    <property type="entry name" value="copper ion binding protein"/>
    <property type="match status" value="2"/>
</dbReference>
<dbReference type="NCBIfam" id="TIGR01494">
    <property type="entry name" value="ATPase_P-type"/>
    <property type="match status" value="1"/>
</dbReference>
<evidence type="ECO:0000256" key="4">
    <source>
        <dbReference type="ARBA" id="ARBA00022692"/>
    </source>
</evidence>
<dbReference type="PROSITE" id="PS50846">
    <property type="entry name" value="HMA_2"/>
    <property type="match status" value="2"/>
</dbReference>
<keyword evidence="6" id="KW-0677">Repeat</keyword>
<accession>A0ABY8PTH3</accession>
<keyword evidence="4 16" id="KW-0812">Transmembrane</keyword>
<evidence type="ECO:0000313" key="19">
    <source>
        <dbReference type="Proteomes" id="UP001232493"/>
    </source>
</evidence>
<evidence type="ECO:0000256" key="6">
    <source>
        <dbReference type="ARBA" id="ARBA00022737"/>
    </source>
</evidence>
<reference evidence="18 19" key="1">
    <citation type="submission" date="2021-02" db="EMBL/GenBank/DDBJ databases">
        <title>Characterization of Marinitoga sp. nov. str. BP5-C20A.</title>
        <authorList>
            <person name="Erauso G."/>
            <person name="Postec A."/>
        </authorList>
    </citation>
    <scope>NUCLEOTIDE SEQUENCE [LARGE SCALE GENOMIC DNA]</scope>
    <source>
        <strain evidence="18 19">BP5-C20A</strain>
    </source>
</reference>
<keyword evidence="3" id="KW-0813">Transport</keyword>
<feature type="transmembrane region" description="Helical" evidence="16">
    <location>
        <begin position="174"/>
        <end position="192"/>
    </location>
</feature>
<dbReference type="PANTHER" id="PTHR43520:SF8">
    <property type="entry name" value="P-TYPE CU(+) TRANSPORTER"/>
    <property type="match status" value="1"/>
</dbReference>
<dbReference type="PROSITE" id="PS00154">
    <property type="entry name" value="ATPASE_E1_E2"/>
    <property type="match status" value="1"/>
</dbReference>
<dbReference type="Proteomes" id="UP001232493">
    <property type="component" value="Chromosome"/>
</dbReference>
<dbReference type="SUPFAM" id="SSF81665">
    <property type="entry name" value="Calcium ATPase, transmembrane domain M"/>
    <property type="match status" value="1"/>
</dbReference>
<dbReference type="RefSeq" id="WP_281000831.1">
    <property type="nucleotide sequence ID" value="NZ_CP069362.1"/>
</dbReference>
<dbReference type="CDD" id="cd00371">
    <property type="entry name" value="HMA"/>
    <property type="match status" value="2"/>
</dbReference>
<evidence type="ECO:0000256" key="7">
    <source>
        <dbReference type="ARBA" id="ARBA00022741"/>
    </source>
</evidence>
<dbReference type="Gene3D" id="3.30.70.100">
    <property type="match status" value="2"/>
</dbReference>
<keyword evidence="7 16" id="KW-0547">Nucleotide-binding</keyword>
<feature type="transmembrane region" description="Helical" evidence="16">
    <location>
        <begin position="281"/>
        <end position="298"/>
    </location>
</feature>
<dbReference type="SUPFAM" id="SSF55008">
    <property type="entry name" value="HMA, heavy metal-associated domain"/>
    <property type="match status" value="2"/>
</dbReference>
<feature type="transmembrane region" description="Helical" evidence="16">
    <location>
        <begin position="773"/>
        <end position="795"/>
    </location>
</feature>
<feature type="transmembrane region" description="Helical" evidence="16">
    <location>
        <begin position="212"/>
        <end position="230"/>
    </location>
</feature>
<dbReference type="Gene3D" id="3.40.50.1000">
    <property type="entry name" value="HAD superfamily/HAD-like"/>
    <property type="match status" value="1"/>
</dbReference>
<dbReference type="Gene3D" id="2.70.150.10">
    <property type="entry name" value="Calcium-transporting ATPase, cytoplasmic transduction domain A"/>
    <property type="match status" value="1"/>
</dbReference>
<dbReference type="InterPro" id="IPR027256">
    <property type="entry name" value="P-typ_ATPase_IB"/>
</dbReference>
<evidence type="ECO:0000256" key="12">
    <source>
        <dbReference type="ARBA" id="ARBA00022989"/>
    </source>
</evidence>
<dbReference type="PRINTS" id="PR00942">
    <property type="entry name" value="CUATPASEI"/>
</dbReference>
<dbReference type="InterPro" id="IPR036163">
    <property type="entry name" value="HMA_dom_sf"/>
</dbReference>
<evidence type="ECO:0000256" key="1">
    <source>
        <dbReference type="ARBA" id="ARBA00004127"/>
    </source>
</evidence>
<keyword evidence="16" id="KW-1003">Cell membrane</keyword>
<keyword evidence="15 16" id="KW-0472">Membrane</keyword>
<dbReference type="SFLD" id="SFLDG00002">
    <property type="entry name" value="C1.7:_P-type_atpase_like"/>
    <property type="match status" value="1"/>
</dbReference>
<dbReference type="InterPro" id="IPR006122">
    <property type="entry name" value="HMA_Cu_ion-bd"/>
</dbReference>
<feature type="transmembrane region" description="Helical" evidence="16">
    <location>
        <begin position="459"/>
        <end position="481"/>
    </location>
</feature>
<dbReference type="InterPro" id="IPR044492">
    <property type="entry name" value="P_typ_ATPase_HD_dom"/>
</dbReference>
<evidence type="ECO:0000256" key="5">
    <source>
        <dbReference type="ARBA" id="ARBA00022723"/>
    </source>
</evidence>
<evidence type="ECO:0000256" key="2">
    <source>
        <dbReference type="ARBA" id="ARBA00006024"/>
    </source>
</evidence>
<dbReference type="Pfam" id="PF00702">
    <property type="entry name" value="Hydrolase"/>
    <property type="match status" value="1"/>
</dbReference>
<dbReference type="Pfam" id="PF00122">
    <property type="entry name" value="E1-E2_ATPase"/>
    <property type="match status" value="1"/>
</dbReference>
<dbReference type="NCBIfam" id="TIGR01511">
    <property type="entry name" value="ATPase-IB1_Cu"/>
    <property type="match status" value="1"/>
</dbReference>
<protein>
    <submittedName>
        <fullName evidence="18">Copper-translocating P-type ATPase</fullName>
    </submittedName>
</protein>
<dbReference type="SFLD" id="SFLDS00003">
    <property type="entry name" value="Haloacid_Dehalogenase"/>
    <property type="match status" value="1"/>
</dbReference>
<evidence type="ECO:0000256" key="13">
    <source>
        <dbReference type="ARBA" id="ARBA00023008"/>
    </source>
</evidence>
<dbReference type="EMBL" id="CP069362">
    <property type="protein sequence ID" value="WGS65929.1"/>
    <property type="molecule type" value="Genomic_DNA"/>
</dbReference>
<dbReference type="SUPFAM" id="SSF56784">
    <property type="entry name" value="HAD-like"/>
    <property type="match status" value="1"/>
</dbReference>
<keyword evidence="10" id="KW-0460">Magnesium</keyword>
<evidence type="ECO:0000256" key="15">
    <source>
        <dbReference type="ARBA" id="ARBA00023136"/>
    </source>
</evidence>
<dbReference type="PRINTS" id="PR00119">
    <property type="entry name" value="CATATPASE"/>
</dbReference>
<evidence type="ECO:0000256" key="16">
    <source>
        <dbReference type="RuleBase" id="RU362081"/>
    </source>
</evidence>
<dbReference type="SUPFAM" id="SSF81653">
    <property type="entry name" value="Calcium ATPase, transduction domain A"/>
    <property type="match status" value="1"/>
</dbReference>
<feature type="transmembrane region" description="Helical" evidence="16">
    <location>
        <begin position="250"/>
        <end position="269"/>
    </location>
</feature>
<name>A0ABY8PTH3_9BACT</name>
<dbReference type="InterPro" id="IPR023214">
    <property type="entry name" value="HAD_sf"/>
</dbReference>
<evidence type="ECO:0000256" key="9">
    <source>
        <dbReference type="ARBA" id="ARBA00022840"/>
    </source>
</evidence>
<dbReference type="InterPro" id="IPR001757">
    <property type="entry name" value="P_typ_ATPase"/>
</dbReference>
<keyword evidence="9 16" id="KW-0067">ATP-binding</keyword>
<comment type="subcellular location">
    <subcellularLocation>
        <location evidence="16">Cell membrane</location>
    </subcellularLocation>
    <subcellularLocation>
        <location evidence="1">Endomembrane system</location>
        <topology evidence="1">Multi-pass membrane protein</topology>
    </subcellularLocation>
</comment>
<evidence type="ECO:0000313" key="18">
    <source>
        <dbReference type="EMBL" id="WGS65929.1"/>
    </source>
</evidence>